<dbReference type="InterPro" id="IPR017961">
    <property type="entry name" value="DNA_pol_Y-fam_little_finger"/>
</dbReference>
<dbReference type="InterPro" id="IPR053848">
    <property type="entry name" value="IMS_HHH_1"/>
</dbReference>
<gene>
    <name evidence="5" type="ORF">OFUS_LOCUS20624</name>
</gene>
<dbReference type="FunFam" id="3.40.1170.60:FF:000021">
    <property type="entry name" value="DNA polymerase IV"/>
    <property type="match status" value="1"/>
</dbReference>
<feature type="region of interest" description="Disordered" evidence="3">
    <location>
        <begin position="410"/>
        <end position="489"/>
    </location>
</feature>
<dbReference type="AlphaFoldDB" id="A0A8S4PPZ1"/>
<dbReference type="Proteomes" id="UP000749559">
    <property type="component" value="Unassembled WGS sequence"/>
</dbReference>
<reference evidence="5" key="1">
    <citation type="submission" date="2022-03" db="EMBL/GenBank/DDBJ databases">
        <authorList>
            <person name="Martin C."/>
        </authorList>
    </citation>
    <scope>NUCLEOTIDE SEQUENCE</scope>
</reference>
<evidence type="ECO:0000256" key="1">
    <source>
        <dbReference type="ARBA" id="ARBA00010945"/>
    </source>
</evidence>
<dbReference type="InterPro" id="IPR001126">
    <property type="entry name" value="UmuC"/>
</dbReference>
<dbReference type="SUPFAM" id="SSF56672">
    <property type="entry name" value="DNA/RNA polymerases"/>
    <property type="match status" value="1"/>
</dbReference>
<proteinExistence type="inferred from homology"/>
<dbReference type="GO" id="GO:0006281">
    <property type="term" value="P:DNA repair"/>
    <property type="evidence" value="ECO:0007669"/>
    <property type="project" value="InterPro"/>
</dbReference>
<dbReference type="EMBL" id="CAIIXF020000010">
    <property type="protein sequence ID" value="CAH1796184.1"/>
    <property type="molecule type" value="Genomic_DNA"/>
</dbReference>
<comment type="similarity">
    <text evidence="1">Belongs to the DNA polymerase type-Y family.</text>
</comment>
<organism evidence="5 6">
    <name type="scientific">Owenia fusiformis</name>
    <name type="common">Polychaete worm</name>
    <dbReference type="NCBI Taxonomy" id="6347"/>
    <lineage>
        <taxon>Eukaryota</taxon>
        <taxon>Metazoa</taxon>
        <taxon>Spiralia</taxon>
        <taxon>Lophotrochozoa</taxon>
        <taxon>Annelida</taxon>
        <taxon>Polychaeta</taxon>
        <taxon>Sedentaria</taxon>
        <taxon>Canalipalpata</taxon>
        <taxon>Sabellida</taxon>
        <taxon>Oweniida</taxon>
        <taxon>Oweniidae</taxon>
        <taxon>Owenia</taxon>
    </lineage>
</organism>
<feature type="compositionally biased region" description="Polar residues" evidence="3">
    <location>
        <begin position="410"/>
        <end position="441"/>
    </location>
</feature>
<dbReference type="PANTHER" id="PTHR46404">
    <property type="entry name" value="DNA POLYMERASE IOTA"/>
    <property type="match status" value="1"/>
</dbReference>
<dbReference type="Gene3D" id="3.40.1170.60">
    <property type="match status" value="1"/>
</dbReference>
<dbReference type="SUPFAM" id="SSF100879">
    <property type="entry name" value="Lesion bypass DNA polymerase (Y-family), little finger domain"/>
    <property type="match status" value="1"/>
</dbReference>
<dbReference type="Pfam" id="PF21999">
    <property type="entry name" value="IMS_HHH_1"/>
    <property type="match status" value="1"/>
</dbReference>
<dbReference type="OrthoDB" id="447129at2759"/>
<dbReference type="InterPro" id="IPR043128">
    <property type="entry name" value="Rev_trsase/Diguanyl_cyclase"/>
</dbReference>
<evidence type="ECO:0000256" key="2">
    <source>
        <dbReference type="ARBA" id="ARBA00022634"/>
    </source>
</evidence>
<dbReference type="Gene3D" id="1.10.150.20">
    <property type="entry name" value="5' to 3' exonuclease, C-terminal subdomain"/>
    <property type="match status" value="1"/>
</dbReference>
<dbReference type="GO" id="GO:0003684">
    <property type="term" value="F:damaged DNA binding"/>
    <property type="evidence" value="ECO:0007669"/>
    <property type="project" value="InterPro"/>
</dbReference>
<protein>
    <recommendedName>
        <fullName evidence="4">UmuC domain-containing protein</fullName>
    </recommendedName>
</protein>
<comment type="caution">
    <text evidence="5">The sequence shown here is derived from an EMBL/GenBank/DDBJ whole genome shotgun (WGS) entry which is preliminary data.</text>
</comment>
<dbReference type="Gene3D" id="3.30.70.270">
    <property type="match status" value="1"/>
</dbReference>
<keyword evidence="2" id="KW-0237">DNA synthesis</keyword>
<evidence type="ECO:0000313" key="5">
    <source>
        <dbReference type="EMBL" id="CAH1796184.1"/>
    </source>
</evidence>
<dbReference type="InterPro" id="IPR043502">
    <property type="entry name" value="DNA/RNA_pol_sf"/>
</dbReference>
<dbReference type="GO" id="GO:0003887">
    <property type="term" value="F:DNA-directed DNA polymerase activity"/>
    <property type="evidence" value="ECO:0007669"/>
    <property type="project" value="InterPro"/>
</dbReference>
<evidence type="ECO:0000313" key="6">
    <source>
        <dbReference type="Proteomes" id="UP000749559"/>
    </source>
</evidence>
<keyword evidence="6" id="KW-1185">Reference proteome</keyword>
<feature type="domain" description="UmuC" evidence="4">
    <location>
        <begin position="57"/>
        <end position="219"/>
    </location>
</feature>
<evidence type="ECO:0000256" key="3">
    <source>
        <dbReference type="SAM" id="MobiDB-lite"/>
    </source>
</evidence>
<accession>A0A8S4PPZ1</accession>
<dbReference type="PANTHER" id="PTHR46404:SF1">
    <property type="entry name" value="DNA POLYMERASE IOTA"/>
    <property type="match status" value="1"/>
</dbReference>
<feature type="compositionally biased region" description="Polar residues" evidence="3">
    <location>
        <begin position="471"/>
        <end position="489"/>
    </location>
</feature>
<dbReference type="Pfam" id="PF11799">
    <property type="entry name" value="IMS_C"/>
    <property type="match status" value="1"/>
</dbReference>
<dbReference type="InterPro" id="IPR036775">
    <property type="entry name" value="DNA_pol_Y-fam_lit_finger_sf"/>
</dbReference>
<dbReference type="Gene3D" id="3.30.1490.100">
    <property type="entry name" value="DNA polymerase, Y-family, little finger domain"/>
    <property type="match status" value="1"/>
</dbReference>
<dbReference type="FunFam" id="3.30.1490.100:FF:000003">
    <property type="entry name" value="Polymerase (DNA directed) iota"/>
    <property type="match status" value="1"/>
</dbReference>
<name>A0A8S4PPZ1_OWEFU</name>
<evidence type="ECO:0000259" key="4">
    <source>
        <dbReference type="PROSITE" id="PS50173"/>
    </source>
</evidence>
<sequence>MVESTNYSMMSHSDDLRVIATQQSEDEEDDEDFNQVQHNVFYGDSASRNVDNHKRVIVHIDIDCFYAQVETLHNPDLINKPLGIQQKNIIVTCNYVAREKGVTKLSYLKDALKKCPEIVIVNGEDLTKYRDMSYKITVSQCYCGCHKRLLIGSQIAAEIRKSLHQELGITCCAGIAHNKLLAKLVGATHKPNQQTVLLPEFITELMVSLKDVRKIPGIGSSTSKRLQSIGLTSVTDLQTCSRDTLSEQFGPLMAQNMADWSLGIDHSEVVKTGPPQSISDEDSFRKCCNITDVKVRLKGILKTLMTRLLQDGRHPQTLRLTLRRVIGENKWSSRESRQCPIPTYILKNLSTSDTDQADDAILNLLTSLFNKMVDISKPFHITLLNICFTKFENQEKVGTISAFFKRQTEADSNNGNDITSNEDPQNKSTRLNTINNKSSHGSSRKRSFDMVSWLKSPPKSVTKTKYAKSSPDMTQPNMTPFYDSQGSKSETCHTKTINVSPEVLSKN</sequence>
<dbReference type="PROSITE" id="PS50173">
    <property type="entry name" value="UMUC"/>
    <property type="match status" value="1"/>
</dbReference>
<dbReference type="Pfam" id="PF00817">
    <property type="entry name" value="IMS"/>
    <property type="match status" value="2"/>
</dbReference>
<feature type="non-terminal residue" evidence="5">
    <location>
        <position position="1"/>
    </location>
</feature>
<dbReference type="GO" id="GO:0019985">
    <property type="term" value="P:translesion synthesis"/>
    <property type="evidence" value="ECO:0007669"/>
    <property type="project" value="TreeGrafter"/>
</dbReference>